<dbReference type="KEGG" id="nfr:ERS450000_02501"/>
<dbReference type="EMBL" id="LN868938">
    <property type="protein sequence ID" value="CRY77625.1"/>
    <property type="molecule type" value="Genomic_DNA"/>
</dbReference>
<name>A0A0H5NP24_NOCFR</name>
<accession>A0A0H5NP24</accession>
<proteinExistence type="predicted"/>
<dbReference type="RefSeq" id="WP_060592674.1">
    <property type="nucleotide sequence ID" value="NZ_CP031418.1"/>
</dbReference>
<dbReference type="AlphaFoldDB" id="A0A0H5NP24"/>
<feature type="region of interest" description="Disordered" evidence="1">
    <location>
        <begin position="106"/>
        <end position="135"/>
    </location>
</feature>
<gene>
    <name evidence="2" type="ORF">ERS450000_02501</name>
</gene>
<evidence type="ECO:0000313" key="3">
    <source>
        <dbReference type="Proteomes" id="UP000057820"/>
    </source>
</evidence>
<evidence type="ECO:0000256" key="1">
    <source>
        <dbReference type="SAM" id="MobiDB-lite"/>
    </source>
</evidence>
<dbReference type="Proteomes" id="UP000057820">
    <property type="component" value="Chromosome 1"/>
</dbReference>
<evidence type="ECO:0008006" key="4">
    <source>
        <dbReference type="Google" id="ProtNLM"/>
    </source>
</evidence>
<protein>
    <recommendedName>
        <fullName evidence="4">HTH araC/xylS-type domain-containing protein</fullName>
    </recommendedName>
</protein>
<reference evidence="3" key="1">
    <citation type="submission" date="2015-03" db="EMBL/GenBank/DDBJ databases">
        <authorList>
            <consortium name="Pathogen Informatics"/>
        </authorList>
    </citation>
    <scope>NUCLEOTIDE SEQUENCE [LARGE SCALE GENOMIC DNA]</scope>
    <source>
        <strain evidence="3">NCTC11134</strain>
    </source>
</reference>
<organism evidence="2 3">
    <name type="scientific">Nocardia farcinica</name>
    <dbReference type="NCBI Taxonomy" id="37329"/>
    <lineage>
        <taxon>Bacteria</taxon>
        <taxon>Bacillati</taxon>
        <taxon>Actinomycetota</taxon>
        <taxon>Actinomycetes</taxon>
        <taxon>Mycobacteriales</taxon>
        <taxon>Nocardiaceae</taxon>
        <taxon>Nocardia</taxon>
    </lineage>
</organism>
<sequence>MPLSDVDAGGLAADAVLRWVDALCEELAGRPVGDRVHVMGVRLLERLVGTDRAAGPDDAFLTLGRIRAGGGTVPVPTLAGEAHLSPRRLREMMRRAPGVTPEFASRVARRPPSPWPTAFRSGDGVTPNRAAAHRC</sequence>
<evidence type="ECO:0000313" key="2">
    <source>
        <dbReference type="EMBL" id="CRY77625.1"/>
    </source>
</evidence>